<comment type="caution">
    <text evidence="9">The sequence shown here is derived from an EMBL/GenBank/DDBJ whole genome shotgun (WGS) entry which is preliminary data.</text>
</comment>
<dbReference type="Pfam" id="PF02518">
    <property type="entry name" value="HATPase_c"/>
    <property type="match status" value="1"/>
</dbReference>
<dbReference type="Proteomes" id="UP001595826">
    <property type="component" value="Unassembled WGS sequence"/>
</dbReference>
<dbReference type="EC" id="2.7.13.3" evidence="2"/>
<dbReference type="CDD" id="cd16917">
    <property type="entry name" value="HATPase_UhpB-NarQ-NarX-like"/>
    <property type="match status" value="1"/>
</dbReference>
<dbReference type="PROSITE" id="PS50109">
    <property type="entry name" value="HIS_KIN"/>
    <property type="match status" value="1"/>
</dbReference>
<keyword evidence="7" id="KW-0812">Transmembrane</keyword>
<keyword evidence="10" id="KW-1185">Reference proteome</keyword>
<organism evidence="9 10">
    <name type="scientific">Polaribacter marinivivus</name>
    <dbReference type="NCBI Taxonomy" id="1524260"/>
    <lineage>
        <taxon>Bacteria</taxon>
        <taxon>Pseudomonadati</taxon>
        <taxon>Bacteroidota</taxon>
        <taxon>Flavobacteriia</taxon>
        <taxon>Flavobacteriales</taxon>
        <taxon>Flavobacteriaceae</taxon>
    </lineage>
</organism>
<evidence type="ECO:0000256" key="2">
    <source>
        <dbReference type="ARBA" id="ARBA00012438"/>
    </source>
</evidence>
<dbReference type="InterPro" id="IPR003594">
    <property type="entry name" value="HATPase_dom"/>
</dbReference>
<evidence type="ECO:0000313" key="9">
    <source>
        <dbReference type="EMBL" id="MFC4268235.1"/>
    </source>
</evidence>
<dbReference type="PANTHER" id="PTHR24421:SF10">
    <property type="entry name" value="NITRATE_NITRITE SENSOR PROTEIN NARQ"/>
    <property type="match status" value="1"/>
</dbReference>
<dbReference type="SUPFAM" id="SSF55874">
    <property type="entry name" value="ATPase domain of HSP90 chaperone/DNA topoisomerase II/histidine kinase"/>
    <property type="match status" value="1"/>
</dbReference>
<evidence type="ECO:0000313" key="10">
    <source>
        <dbReference type="Proteomes" id="UP001595826"/>
    </source>
</evidence>
<evidence type="ECO:0000256" key="6">
    <source>
        <dbReference type="SAM" id="Coils"/>
    </source>
</evidence>
<feature type="domain" description="Histidine kinase" evidence="8">
    <location>
        <begin position="66"/>
        <end position="249"/>
    </location>
</feature>
<dbReference type="InterPro" id="IPR050482">
    <property type="entry name" value="Sensor_HK_TwoCompSys"/>
</dbReference>
<evidence type="ECO:0000256" key="4">
    <source>
        <dbReference type="ARBA" id="ARBA00022777"/>
    </source>
</evidence>
<comment type="catalytic activity">
    <reaction evidence="1">
        <text>ATP + protein L-histidine = ADP + protein N-phospho-L-histidine.</text>
        <dbReference type="EC" id="2.7.13.3"/>
    </reaction>
</comment>
<dbReference type="GO" id="GO:0016301">
    <property type="term" value="F:kinase activity"/>
    <property type="evidence" value="ECO:0007669"/>
    <property type="project" value="UniProtKB-KW"/>
</dbReference>
<dbReference type="InterPro" id="IPR036890">
    <property type="entry name" value="HATPase_C_sf"/>
</dbReference>
<evidence type="ECO:0000256" key="1">
    <source>
        <dbReference type="ARBA" id="ARBA00000085"/>
    </source>
</evidence>
<keyword evidence="7" id="KW-1133">Transmembrane helix</keyword>
<accession>A0ABV8R6X2</accession>
<evidence type="ECO:0000256" key="7">
    <source>
        <dbReference type="SAM" id="Phobius"/>
    </source>
</evidence>
<name>A0ABV8R6X2_9FLAO</name>
<dbReference type="Gene3D" id="3.30.565.10">
    <property type="entry name" value="Histidine kinase-like ATPase, C-terminal domain"/>
    <property type="match status" value="1"/>
</dbReference>
<keyword evidence="6" id="KW-0175">Coiled coil</keyword>
<sequence length="249" mass="28672">MQENGEFVLIVSTILILIIVIALIILFTTFQKKKNFLVEKQKEEQERFEKEIAETQIEIREATLRNISWELHDNIGQLLTLAKIQLQNSTPENIKEVSETITKGLTEVRSLSKLINPEAIKNINLREALQLEVDRFNRLNFIETTYKVEGDEVEIDKKASIVLFRILQEFFSNTIKHSKATNLEVTLNYKKDKLILFAKDNGVGFLINEKKEGIGLSNIKNRIKLIGAEVNFVTAENKGTSIEITYKYE</sequence>
<feature type="coiled-coil region" evidence="6">
    <location>
        <begin position="38"/>
        <end position="65"/>
    </location>
</feature>
<dbReference type="EMBL" id="JBHSCY010000001">
    <property type="protein sequence ID" value="MFC4268235.1"/>
    <property type="molecule type" value="Genomic_DNA"/>
</dbReference>
<protein>
    <recommendedName>
        <fullName evidence="2">histidine kinase</fullName>
        <ecNumber evidence="2">2.7.13.3</ecNumber>
    </recommendedName>
</protein>
<dbReference type="RefSeq" id="WP_377408596.1">
    <property type="nucleotide sequence ID" value="NZ_JBHSCY010000001.1"/>
</dbReference>
<keyword evidence="3" id="KW-0808">Transferase</keyword>
<reference evidence="10" key="1">
    <citation type="journal article" date="2019" name="Int. J. Syst. Evol. Microbiol.">
        <title>The Global Catalogue of Microorganisms (GCM) 10K type strain sequencing project: providing services to taxonomists for standard genome sequencing and annotation.</title>
        <authorList>
            <consortium name="The Broad Institute Genomics Platform"/>
            <consortium name="The Broad Institute Genome Sequencing Center for Infectious Disease"/>
            <person name="Wu L."/>
            <person name="Ma J."/>
        </authorList>
    </citation>
    <scope>NUCLEOTIDE SEQUENCE [LARGE SCALE GENOMIC DNA]</scope>
    <source>
        <strain evidence="10">CECT 8655</strain>
    </source>
</reference>
<keyword evidence="7" id="KW-0472">Membrane</keyword>
<keyword evidence="5" id="KW-0902">Two-component regulatory system</keyword>
<dbReference type="InterPro" id="IPR005467">
    <property type="entry name" value="His_kinase_dom"/>
</dbReference>
<evidence type="ECO:0000259" key="8">
    <source>
        <dbReference type="PROSITE" id="PS50109"/>
    </source>
</evidence>
<evidence type="ECO:0000256" key="3">
    <source>
        <dbReference type="ARBA" id="ARBA00022679"/>
    </source>
</evidence>
<keyword evidence="4 9" id="KW-0418">Kinase</keyword>
<dbReference type="PANTHER" id="PTHR24421">
    <property type="entry name" value="NITRATE/NITRITE SENSOR PROTEIN NARX-RELATED"/>
    <property type="match status" value="1"/>
</dbReference>
<proteinExistence type="predicted"/>
<gene>
    <name evidence="9" type="ORF">ACFOWD_04900</name>
</gene>
<evidence type="ECO:0000256" key="5">
    <source>
        <dbReference type="ARBA" id="ARBA00023012"/>
    </source>
</evidence>
<feature type="transmembrane region" description="Helical" evidence="7">
    <location>
        <begin position="6"/>
        <end position="30"/>
    </location>
</feature>